<reference evidence="5 6" key="1">
    <citation type="submission" date="2021-06" db="EMBL/GenBank/DDBJ databases">
        <title>Caerostris darwini draft genome.</title>
        <authorList>
            <person name="Kono N."/>
            <person name="Arakawa K."/>
        </authorList>
    </citation>
    <scope>NUCLEOTIDE SEQUENCE [LARGE SCALE GENOMIC DNA]</scope>
</reference>
<dbReference type="GO" id="GO:0000166">
    <property type="term" value="F:nucleotide binding"/>
    <property type="evidence" value="ECO:0007669"/>
    <property type="project" value="UniProtKB-KW"/>
</dbReference>
<evidence type="ECO:0000259" key="4">
    <source>
        <dbReference type="Pfam" id="PF16214"/>
    </source>
</evidence>
<dbReference type="PANTHER" id="PTHR45627:SF12">
    <property type="entry name" value="ADENYLATE CYCLASE TYPE 2"/>
    <property type="match status" value="1"/>
</dbReference>
<feature type="transmembrane region" description="Helical" evidence="3">
    <location>
        <begin position="191"/>
        <end position="210"/>
    </location>
</feature>
<feature type="transmembrane region" description="Helical" evidence="3">
    <location>
        <begin position="140"/>
        <end position="162"/>
    </location>
</feature>
<keyword evidence="3" id="KW-1133">Transmembrane helix</keyword>
<evidence type="ECO:0000313" key="5">
    <source>
        <dbReference type="EMBL" id="GIY35358.1"/>
    </source>
</evidence>
<name>A0AAV4SUU5_9ARAC</name>
<keyword evidence="3" id="KW-0812">Transmembrane</keyword>
<feature type="transmembrane region" description="Helical" evidence="3">
    <location>
        <begin position="110"/>
        <end position="128"/>
    </location>
</feature>
<feature type="transmembrane region" description="Helical" evidence="3">
    <location>
        <begin position="68"/>
        <end position="90"/>
    </location>
</feature>
<dbReference type="InterPro" id="IPR032628">
    <property type="entry name" value="AC_N"/>
</dbReference>
<dbReference type="GO" id="GO:0006171">
    <property type="term" value="P:cAMP biosynthetic process"/>
    <property type="evidence" value="ECO:0007669"/>
    <property type="project" value="TreeGrafter"/>
</dbReference>
<dbReference type="GO" id="GO:0005886">
    <property type="term" value="C:plasma membrane"/>
    <property type="evidence" value="ECO:0007669"/>
    <property type="project" value="TreeGrafter"/>
</dbReference>
<dbReference type="PANTHER" id="PTHR45627">
    <property type="entry name" value="ADENYLATE CYCLASE TYPE 1"/>
    <property type="match status" value="1"/>
</dbReference>
<protein>
    <submittedName>
        <fullName evidence="5">AC_N domain-containing protein</fullName>
    </submittedName>
</protein>
<keyword evidence="1" id="KW-0547">Nucleotide-binding</keyword>
<feature type="transmembrane region" description="Helical" evidence="3">
    <location>
        <begin position="222"/>
        <end position="243"/>
    </location>
</feature>
<evidence type="ECO:0000313" key="6">
    <source>
        <dbReference type="Proteomes" id="UP001054837"/>
    </source>
</evidence>
<dbReference type="Pfam" id="PF16214">
    <property type="entry name" value="AC_N"/>
    <property type="match status" value="1"/>
</dbReference>
<gene>
    <name evidence="5" type="primary">AVEN_86423_1</name>
    <name evidence="5" type="ORF">CDAR_175731</name>
</gene>
<evidence type="ECO:0000256" key="2">
    <source>
        <dbReference type="ARBA" id="ARBA00023239"/>
    </source>
</evidence>
<dbReference type="EMBL" id="BPLQ01008162">
    <property type="protein sequence ID" value="GIY35358.1"/>
    <property type="molecule type" value="Genomic_DNA"/>
</dbReference>
<evidence type="ECO:0000256" key="3">
    <source>
        <dbReference type="SAM" id="Phobius"/>
    </source>
</evidence>
<dbReference type="GO" id="GO:0007193">
    <property type="term" value="P:adenylate cyclase-inhibiting G protein-coupled receptor signaling pathway"/>
    <property type="evidence" value="ECO:0007669"/>
    <property type="project" value="TreeGrafter"/>
</dbReference>
<dbReference type="Proteomes" id="UP001054837">
    <property type="component" value="Unassembled WGS sequence"/>
</dbReference>
<comment type="caution">
    <text evidence="5">The sequence shown here is derived from an EMBL/GenBank/DDBJ whole genome shotgun (WGS) entry which is preliminary data.</text>
</comment>
<accession>A0AAV4SUU5</accession>
<keyword evidence="3" id="KW-0472">Membrane</keyword>
<feature type="domain" description="Adenylate cyclase N-terminal" evidence="4">
    <location>
        <begin position="130"/>
        <end position="298"/>
    </location>
</feature>
<dbReference type="GO" id="GO:0007189">
    <property type="term" value="P:adenylate cyclase-activating G protein-coupled receptor signaling pathway"/>
    <property type="evidence" value="ECO:0007669"/>
    <property type="project" value="TreeGrafter"/>
</dbReference>
<keyword evidence="6" id="KW-1185">Reference proteome</keyword>
<organism evidence="5 6">
    <name type="scientific">Caerostris darwini</name>
    <dbReference type="NCBI Taxonomy" id="1538125"/>
    <lineage>
        <taxon>Eukaryota</taxon>
        <taxon>Metazoa</taxon>
        <taxon>Ecdysozoa</taxon>
        <taxon>Arthropoda</taxon>
        <taxon>Chelicerata</taxon>
        <taxon>Arachnida</taxon>
        <taxon>Araneae</taxon>
        <taxon>Araneomorphae</taxon>
        <taxon>Entelegynae</taxon>
        <taxon>Araneoidea</taxon>
        <taxon>Araneidae</taxon>
        <taxon>Caerostris</taxon>
    </lineage>
</organism>
<dbReference type="GO" id="GO:0004016">
    <property type="term" value="F:adenylate cyclase activity"/>
    <property type="evidence" value="ECO:0007669"/>
    <property type="project" value="TreeGrafter"/>
</dbReference>
<sequence>MSGLELIARDSKSEIEKNAEAAAVYFAEVYNKDDDERNWSFSYLREQLNLKNSQELFRRYQVRVQHALFVELLFFNIAYNVISLAAYIFLPDENSEHMTDVSLGAVQTGRWCRSVILLIQFCIFVAAYKESLFRSANAKIAAASVVLACMMAGETATTLYRLGRGFQEPTMRQTFYVILTTSVLLPFPRKLYSGMSGAAVIAIDLALSTLSSGNHKKLRVVLFADAVFYLTTLLVGLYIRYLIEVMSRRAFLDRRECVESKIKTETEKNQEEKFLQSILPTHIASEVREDLRRVIKDMDERRSFQKLYVKTYKGVR</sequence>
<keyword evidence="2" id="KW-0456">Lyase</keyword>
<dbReference type="AlphaFoldDB" id="A0AAV4SUU5"/>
<evidence type="ECO:0000256" key="1">
    <source>
        <dbReference type="ARBA" id="ARBA00022741"/>
    </source>
</evidence>
<proteinExistence type="predicted"/>